<dbReference type="RefSeq" id="WP_163588940.1">
    <property type="nucleotide sequence ID" value="NZ_CP040855.1"/>
</dbReference>
<organism evidence="2 3">
    <name type="scientific">Lactobacillus johnsonii</name>
    <dbReference type="NCBI Taxonomy" id="33959"/>
    <lineage>
        <taxon>Bacteria</taxon>
        <taxon>Bacillati</taxon>
        <taxon>Bacillota</taxon>
        <taxon>Bacilli</taxon>
        <taxon>Lactobacillales</taxon>
        <taxon>Lactobacillaceae</taxon>
        <taxon>Lactobacillus</taxon>
    </lineage>
</organism>
<keyword evidence="2" id="KW-0614">Plasmid</keyword>
<gene>
    <name evidence="1" type="ORF">FEE39_09985</name>
    <name evidence="2" type="ORF">FEE39_10100</name>
</gene>
<proteinExistence type="predicted"/>
<evidence type="ECO:0000313" key="3">
    <source>
        <dbReference type="Proteomes" id="UP000464749"/>
    </source>
</evidence>
<sequence>MLNLYKLMNYKRKNSILKSVNILSPKLNESFRVVEIEPYDQTGVNALDGTPAAYDRAIETVKKALVTLEKRVTRRHNIYRVCVFSNTYGTFEFIFDPSTGKEY</sequence>
<accession>A0A9X7TBE9</accession>
<reference evidence="2 3" key="1">
    <citation type="submission" date="2019-06" db="EMBL/GenBank/DDBJ databases">
        <title>Whole genome sequencing of Lactobacillus johnsonii strain G2A.</title>
        <authorList>
            <person name="Conlan S."/>
            <person name="Thomas P.J."/>
            <person name="Mullikin J."/>
            <person name="Singer J."/>
            <person name="Weaver C."/>
            <person name="Segre J.A."/>
        </authorList>
    </citation>
    <scope>NUCLEOTIDE SEQUENCE [LARGE SCALE GENOMIC DNA]</scope>
    <source>
        <strain evidence="2 3">G2A</strain>
        <plasmid evidence="2 3">unnamed1</plasmid>
    </source>
</reference>
<evidence type="ECO:0000313" key="1">
    <source>
        <dbReference type="EMBL" id="QIA88562.1"/>
    </source>
</evidence>
<name>A0A9X7TBE9_LACJH</name>
<geneLocation type="plasmid" evidence="2 3">
    <name>unnamed1</name>
</geneLocation>
<evidence type="ECO:0000313" key="2">
    <source>
        <dbReference type="EMBL" id="QIA88585.1"/>
    </source>
</evidence>
<dbReference type="EMBL" id="CP040855">
    <property type="protein sequence ID" value="QIA88585.1"/>
    <property type="molecule type" value="Genomic_DNA"/>
</dbReference>
<dbReference type="Proteomes" id="UP000464749">
    <property type="component" value="Plasmid unnamed1"/>
</dbReference>
<dbReference type="EMBL" id="CP040855">
    <property type="protein sequence ID" value="QIA88562.1"/>
    <property type="molecule type" value="Genomic_DNA"/>
</dbReference>
<protein>
    <submittedName>
        <fullName evidence="2">Uncharacterized protein</fullName>
    </submittedName>
</protein>
<dbReference type="AlphaFoldDB" id="A0A9X7TBE9"/>